<comment type="caution">
    <text evidence="1">The sequence shown here is derived from an EMBL/GenBank/DDBJ whole genome shotgun (WGS) entry which is preliminary data.</text>
</comment>
<keyword evidence="2" id="KW-1185">Reference proteome</keyword>
<dbReference type="RefSeq" id="WP_160345746.1">
    <property type="nucleotide sequence ID" value="NZ_WSRR01000010.1"/>
</dbReference>
<sequence>MEGRKRDRKRDSEEAFAVFIAAHTAEEAEDILANGGVPCSRLMDYEAARNHPHYQARGVIAEWLACDDESVIPGVKVVPDLANHPGRVWRGAPATGQDNEDVLGELGIDEVTIAAMYDKQLLGKRPYYQHGV</sequence>
<proteinExistence type="predicted"/>
<dbReference type="InterPro" id="IPR003673">
    <property type="entry name" value="CoA-Trfase_fam_III"/>
</dbReference>
<dbReference type="OrthoDB" id="9797653at2"/>
<dbReference type="Proteomes" id="UP000463388">
    <property type="component" value="Unassembled WGS sequence"/>
</dbReference>
<protein>
    <recommendedName>
        <fullName evidence="3">CoA transferase</fullName>
    </recommendedName>
</protein>
<evidence type="ECO:0000313" key="2">
    <source>
        <dbReference type="Proteomes" id="UP000463388"/>
    </source>
</evidence>
<accession>A0A6N8JLX0</accession>
<dbReference type="InterPro" id="IPR023606">
    <property type="entry name" value="CoA-Trfase_III_dom_1_sf"/>
</dbReference>
<dbReference type="AlphaFoldDB" id="A0A6N8JLX0"/>
<evidence type="ECO:0000313" key="1">
    <source>
        <dbReference type="EMBL" id="MVX60923.1"/>
    </source>
</evidence>
<reference evidence="1 2" key="1">
    <citation type="submission" date="2019-12" db="EMBL/GenBank/DDBJ databases">
        <title>Microbes associate with the intestines of laboratory mice.</title>
        <authorList>
            <person name="Navarre W."/>
            <person name="Wong E."/>
        </authorList>
    </citation>
    <scope>NUCLEOTIDE SEQUENCE [LARGE SCALE GENOMIC DNA]</scope>
    <source>
        <strain evidence="1 2">NM66_B29</strain>
    </source>
</reference>
<name>A0A6N8JLX0_9ACTN</name>
<organism evidence="1 2">
    <name type="scientific">Adlercreutzia mucosicola</name>
    <dbReference type="NCBI Taxonomy" id="580026"/>
    <lineage>
        <taxon>Bacteria</taxon>
        <taxon>Bacillati</taxon>
        <taxon>Actinomycetota</taxon>
        <taxon>Coriobacteriia</taxon>
        <taxon>Eggerthellales</taxon>
        <taxon>Eggerthellaceae</taxon>
        <taxon>Adlercreutzia</taxon>
    </lineage>
</organism>
<gene>
    <name evidence="1" type="ORF">GKZ27_05555</name>
</gene>
<dbReference type="EMBL" id="WSRR01000010">
    <property type="protein sequence ID" value="MVX60923.1"/>
    <property type="molecule type" value="Genomic_DNA"/>
</dbReference>
<evidence type="ECO:0008006" key="3">
    <source>
        <dbReference type="Google" id="ProtNLM"/>
    </source>
</evidence>
<dbReference type="Gene3D" id="3.40.50.10540">
    <property type="entry name" value="Crotonobetainyl-coa:carnitine coa-transferase, domain 1"/>
    <property type="match status" value="1"/>
</dbReference>
<dbReference type="SUPFAM" id="SSF89796">
    <property type="entry name" value="CoA-transferase family III (CaiB/BaiF)"/>
    <property type="match status" value="1"/>
</dbReference>
<dbReference type="Gene3D" id="3.30.1540.10">
    <property type="entry name" value="formyl-coa transferase, domain 3"/>
    <property type="match status" value="1"/>
</dbReference>
<dbReference type="InterPro" id="IPR044855">
    <property type="entry name" value="CoA-Trfase_III_dom3_sf"/>
</dbReference>
<dbReference type="GO" id="GO:0003824">
    <property type="term" value="F:catalytic activity"/>
    <property type="evidence" value="ECO:0007669"/>
    <property type="project" value="InterPro"/>
</dbReference>
<dbReference type="Pfam" id="PF02515">
    <property type="entry name" value="CoA_transf_3"/>
    <property type="match status" value="1"/>
</dbReference>